<protein>
    <submittedName>
        <fullName evidence="1">Uncharacterized protein</fullName>
    </submittedName>
</protein>
<keyword evidence="2" id="KW-1185">Reference proteome</keyword>
<dbReference type="AlphaFoldDB" id="A0AAN9FWX0"/>
<gene>
    <name evidence="1" type="ORF">V1264_021987</name>
</gene>
<proteinExistence type="predicted"/>
<evidence type="ECO:0000313" key="1">
    <source>
        <dbReference type="EMBL" id="KAK7088009.1"/>
    </source>
</evidence>
<comment type="caution">
    <text evidence="1">The sequence shown here is derived from an EMBL/GenBank/DDBJ whole genome shotgun (WGS) entry which is preliminary data.</text>
</comment>
<sequence>MAEPNLSEVSLDKLRLWSSESLKHFLSIRKKNATGNFNELVATVYAAIESNVPVDQDAEQAERRLLHEYKSKLSVDNQVYPDPYTFEEGWLPEETVTLLSRKTAAFLISILLQ</sequence>
<organism evidence="1 2">
    <name type="scientific">Littorina saxatilis</name>
    <dbReference type="NCBI Taxonomy" id="31220"/>
    <lineage>
        <taxon>Eukaryota</taxon>
        <taxon>Metazoa</taxon>
        <taxon>Spiralia</taxon>
        <taxon>Lophotrochozoa</taxon>
        <taxon>Mollusca</taxon>
        <taxon>Gastropoda</taxon>
        <taxon>Caenogastropoda</taxon>
        <taxon>Littorinimorpha</taxon>
        <taxon>Littorinoidea</taxon>
        <taxon>Littorinidae</taxon>
        <taxon>Littorina</taxon>
    </lineage>
</organism>
<reference evidence="1 2" key="1">
    <citation type="submission" date="2024-02" db="EMBL/GenBank/DDBJ databases">
        <title>Chromosome-scale genome assembly of the rough periwinkle Littorina saxatilis.</title>
        <authorList>
            <person name="De Jode A."/>
            <person name="Faria R."/>
            <person name="Formenti G."/>
            <person name="Sims Y."/>
            <person name="Smith T.P."/>
            <person name="Tracey A."/>
            <person name="Wood J.M.D."/>
            <person name="Zagrodzka Z.B."/>
            <person name="Johannesson K."/>
            <person name="Butlin R.K."/>
            <person name="Leder E.H."/>
        </authorList>
    </citation>
    <scope>NUCLEOTIDE SEQUENCE [LARGE SCALE GENOMIC DNA]</scope>
    <source>
        <strain evidence="1">Snail1</strain>
        <tissue evidence="1">Muscle</tissue>
    </source>
</reference>
<name>A0AAN9FWX0_9CAEN</name>
<dbReference type="Proteomes" id="UP001374579">
    <property type="component" value="Unassembled WGS sequence"/>
</dbReference>
<evidence type="ECO:0000313" key="2">
    <source>
        <dbReference type="Proteomes" id="UP001374579"/>
    </source>
</evidence>
<accession>A0AAN9FWX0</accession>
<dbReference type="EMBL" id="JBAMIC010004070">
    <property type="protein sequence ID" value="KAK7088009.1"/>
    <property type="molecule type" value="Genomic_DNA"/>
</dbReference>